<evidence type="ECO:0000313" key="3">
    <source>
        <dbReference type="Proteomes" id="UP001383192"/>
    </source>
</evidence>
<dbReference type="Proteomes" id="UP001383192">
    <property type="component" value="Unassembled WGS sequence"/>
</dbReference>
<gene>
    <name evidence="2" type="ORF">VNI00_003476</name>
</gene>
<keyword evidence="1" id="KW-0812">Transmembrane</keyword>
<keyword evidence="3" id="KW-1185">Reference proteome</keyword>
<proteinExistence type="predicted"/>
<keyword evidence="1" id="KW-1133">Transmembrane helix</keyword>
<keyword evidence="1" id="KW-0472">Membrane</keyword>
<name>A0AAW0DRW6_9AGAR</name>
<evidence type="ECO:0000256" key="1">
    <source>
        <dbReference type="SAM" id="Phobius"/>
    </source>
</evidence>
<dbReference type="EMBL" id="JAYKXP010000009">
    <property type="protein sequence ID" value="KAK7054283.1"/>
    <property type="molecule type" value="Genomic_DNA"/>
</dbReference>
<evidence type="ECO:0000313" key="2">
    <source>
        <dbReference type="EMBL" id="KAK7054283.1"/>
    </source>
</evidence>
<reference evidence="2 3" key="1">
    <citation type="submission" date="2024-01" db="EMBL/GenBank/DDBJ databases">
        <title>A draft genome for a cacao thread blight-causing isolate of Paramarasmius palmivorus.</title>
        <authorList>
            <person name="Baruah I.K."/>
            <person name="Bukari Y."/>
            <person name="Amoako-Attah I."/>
            <person name="Meinhardt L.W."/>
            <person name="Bailey B.A."/>
            <person name="Cohen S.P."/>
        </authorList>
    </citation>
    <scope>NUCLEOTIDE SEQUENCE [LARGE SCALE GENOMIC DNA]</scope>
    <source>
        <strain evidence="2 3">GH-12</strain>
    </source>
</reference>
<accession>A0AAW0DRW6</accession>
<comment type="caution">
    <text evidence="2">The sequence shown here is derived from an EMBL/GenBank/DDBJ whole genome shotgun (WGS) entry which is preliminary data.</text>
</comment>
<feature type="transmembrane region" description="Helical" evidence="1">
    <location>
        <begin position="61"/>
        <end position="83"/>
    </location>
</feature>
<feature type="transmembrane region" description="Helical" evidence="1">
    <location>
        <begin position="20"/>
        <end position="40"/>
    </location>
</feature>
<dbReference type="AlphaFoldDB" id="A0AAW0DRW6"/>
<organism evidence="2 3">
    <name type="scientific">Paramarasmius palmivorus</name>
    <dbReference type="NCBI Taxonomy" id="297713"/>
    <lineage>
        <taxon>Eukaryota</taxon>
        <taxon>Fungi</taxon>
        <taxon>Dikarya</taxon>
        <taxon>Basidiomycota</taxon>
        <taxon>Agaricomycotina</taxon>
        <taxon>Agaricomycetes</taxon>
        <taxon>Agaricomycetidae</taxon>
        <taxon>Agaricales</taxon>
        <taxon>Marasmiineae</taxon>
        <taxon>Marasmiaceae</taxon>
        <taxon>Paramarasmius</taxon>
    </lineage>
</organism>
<sequence>MSSTVPDNYLASLSALQTVIRPASALSAMYFTYGIYVLLFGTYLYMTRSRNQTYDRRNKNLYLILAVVLFVLSTIFVVNYTIWAAHASIVRFNVVKDGDYDLFARYQTFDDFERRFGE</sequence>
<protein>
    <submittedName>
        <fullName evidence="2">Uncharacterized protein</fullName>
    </submittedName>
</protein>